<evidence type="ECO:0000256" key="1">
    <source>
        <dbReference type="SAM" id="Phobius"/>
    </source>
</evidence>
<proteinExistence type="predicted"/>
<dbReference type="EMBL" id="CP101808">
    <property type="protein sequence ID" value="UUD37295.1"/>
    <property type="molecule type" value="Genomic_DNA"/>
</dbReference>
<keyword evidence="1" id="KW-1133">Transmembrane helix</keyword>
<keyword evidence="1" id="KW-0812">Transmembrane</keyword>
<sequence length="132" mass="14831">MKNLQKIWQWWCGFNIILLVFFVALTPINPGLIYGFLLGIGVTFISLISIQITAKSLAEDKGKFIGLVLLRWFLHLSVMGGVVVFVILYNRQFATDTLGMMQAKINLFTFIVANVLQIAIIVLANISLKKEV</sequence>
<reference evidence="2" key="1">
    <citation type="submission" date="2022-07" db="EMBL/GenBank/DDBJ databases">
        <title>Complete genome of Mycoplasma equigenitalium type strain T37.</title>
        <authorList>
            <person name="Spergser J."/>
        </authorList>
    </citation>
    <scope>NUCLEOTIDE SEQUENCE</scope>
    <source>
        <strain evidence="2">T37</strain>
    </source>
</reference>
<accession>A0ABY5J216</accession>
<evidence type="ECO:0000313" key="3">
    <source>
        <dbReference type="Proteomes" id="UP001059576"/>
    </source>
</evidence>
<keyword evidence="1" id="KW-0472">Membrane</keyword>
<dbReference type="Proteomes" id="UP001059576">
    <property type="component" value="Chromosome"/>
</dbReference>
<evidence type="ECO:0000313" key="2">
    <source>
        <dbReference type="EMBL" id="UUD37295.1"/>
    </source>
</evidence>
<feature type="transmembrane region" description="Helical" evidence="1">
    <location>
        <begin position="64"/>
        <end position="87"/>
    </location>
</feature>
<gene>
    <name evidence="2" type="ORF">NPA09_01845</name>
</gene>
<dbReference type="RefSeq" id="WP_129721727.1">
    <property type="nucleotide sequence ID" value="NZ_CP101808.1"/>
</dbReference>
<name>A0ABY5J216_9BACT</name>
<protein>
    <submittedName>
        <fullName evidence="2">Uncharacterized protein</fullName>
    </submittedName>
</protein>
<feature type="transmembrane region" description="Helical" evidence="1">
    <location>
        <begin position="7"/>
        <end position="25"/>
    </location>
</feature>
<feature type="transmembrane region" description="Helical" evidence="1">
    <location>
        <begin position="107"/>
        <end position="128"/>
    </location>
</feature>
<organism evidence="2 3">
    <name type="scientific">Mycoplasmopsis equigenitalium</name>
    <dbReference type="NCBI Taxonomy" id="114883"/>
    <lineage>
        <taxon>Bacteria</taxon>
        <taxon>Bacillati</taxon>
        <taxon>Mycoplasmatota</taxon>
        <taxon>Mycoplasmoidales</taxon>
        <taxon>Metamycoplasmataceae</taxon>
        <taxon>Mycoplasmopsis</taxon>
    </lineage>
</organism>
<feature type="transmembrane region" description="Helical" evidence="1">
    <location>
        <begin position="31"/>
        <end position="52"/>
    </location>
</feature>
<keyword evidence="3" id="KW-1185">Reference proteome</keyword>